<accession>A0A516SAG9</accession>
<reference evidence="4" key="1">
    <citation type="submission" date="2019-07" db="EMBL/GenBank/DDBJ databases">
        <title>Chitinimonas sp. nov., isolated from Ny-Alesund, arctica soil.</title>
        <authorList>
            <person name="Xu Q."/>
            <person name="Peng F."/>
        </authorList>
    </citation>
    <scope>NUCLEOTIDE SEQUENCE [LARGE SCALE GENOMIC DNA]</scope>
    <source>
        <strain evidence="4">R3-44</strain>
    </source>
</reference>
<feature type="signal peptide" evidence="1">
    <location>
        <begin position="1"/>
        <end position="20"/>
    </location>
</feature>
<dbReference type="Pfam" id="PF07589">
    <property type="entry name" value="PEP-CTERM"/>
    <property type="match status" value="1"/>
</dbReference>
<dbReference type="EMBL" id="CP041730">
    <property type="protein sequence ID" value="QDQ25144.1"/>
    <property type="molecule type" value="Genomic_DNA"/>
</dbReference>
<protein>
    <submittedName>
        <fullName evidence="3">PEP-CTERM sorting domain-containing protein</fullName>
    </submittedName>
</protein>
<dbReference type="NCBIfam" id="NF038126">
    <property type="entry name" value="PEP_CTERM_FxDxF"/>
    <property type="match status" value="1"/>
</dbReference>
<gene>
    <name evidence="3" type="ORF">FNU76_01545</name>
</gene>
<evidence type="ECO:0000259" key="2">
    <source>
        <dbReference type="Pfam" id="PF07589"/>
    </source>
</evidence>
<evidence type="ECO:0000313" key="4">
    <source>
        <dbReference type="Proteomes" id="UP000317550"/>
    </source>
</evidence>
<dbReference type="RefSeq" id="WP_143856069.1">
    <property type="nucleotide sequence ID" value="NZ_CP041730.1"/>
</dbReference>
<dbReference type="InterPro" id="IPR013424">
    <property type="entry name" value="Ice-binding_C"/>
</dbReference>
<evidence type="ECO:0000313" key="3">
    <source>
        <dbReference type="EMBL" id="QDQ25144.1"/>
    </source>
</evidence>
<proteinExistence type="predicted"/>
<keyword evidence="4" id="KW-1185">Reference proteome</keyword>
<organism evidence="3 4">
    <name type="scientific">Chitinimonas arctica</name>
    <dbReference type="NCBI Taxonomy" id="2594795"/>
    <lineage>
        <taxon>Bacteria</taxon>
        <taxon>Pseudomonadati</taxon>
        <taxon>Pseudomonadota</taxon>
        <taxon>Betaproteobacteria</taxon>
        <taxon>Neisseriales</taxon>
        <taxon>Chitinibacteraceae</taxon>
        <taxon>Chitinimonas</taxon>
    </lineage>
</organism>
<dbReference type="KEGG" id="cari:FNU76_01545"/>
<evidence type="ECO:0000256" key="1">
    <source>
        <dbReference type="SAM" id="SignalP"/>
    </source>
</evidence>
<feature type="chain" id="PRO_5027804343" evidence="1">
    <location>
        <begin position="21"/>
        <end position="202"/>
    </location>
</feature>
<dbReference type="Proteomes" id="UP000317550">
    <property type="component" value="Chromosome"/>
</dbReference>
<dbReference type="AlphaFoldDB" id="A0A516SAG9"/>
<keyword evidence="1" id="KW-0732">Signal</keyword>
<sequence>MNLVKSLVASCILFGSALNAAALTLPAPEPVNLAAGAVAGSGLLLDNFDTIPNITNGDIAYEVNRYSLGNQLSGNYLLSLTTSLSGWNSTSGPTMGLLLTTDRNDGLYNSRSYFDGSLTGLVKGSETSLGEQTSFSFNATPGVEYFAIVGGIVWPGQGAGTANYQLSFNTAPVPEPETYAMLLAGLGIVATVLRRRRYSQHY</sequence>
<name>A0A516SAG9_9NEIS</name>
<dbReference type="OrthoDB" id="8596429at2"/>
<feature type="domain" description="Ice-binding protein C-terminal" evidence="2">
    <location>
        <begin position="172"/>
        <end position="197"/>
    </location>
</feature>
<dbReference type="NCBIfam" id="TIGR02595">
    <property type="entry name" value="PEP_CTERM"/>
    <property type="match status" value="1"/>
</dbReference>